<dbReference type="PROSITE" id="PS51257">
    <property type="entry name" value="PROKAR_LIPOPROTEIN"/>
    <property type="match status" value="1"/>
</dbReference>
<sequence>MFAKNTRLMLGIGGLALLVSACGRDEPGVETSAALADGVLLPAYAQWHQSNQRLAMSGAAFCDGAEDLAALRQGFVEAQTAWSRLQAMMVGPLGEGNLAWQVQFWPDKKNLVARQVRTLLQNPAQPLDIEKGSVVVQGLTAYEYVVYDPEIDLQDSDTRVRYCPLIVAIGEHQQALSGRILEQWQADGMTAQLSRFPNERYADGDEALGDVMRVQVTALDGLKKKLGQPLGRPGQGIPQPYQAEAWRSGRSLASIGATVEGARALWQGANGDGLRSRLEDQALAERIDAAYGAVSERLAKLQAPLSELLATEDGRERLNALYDELNVLHRLHQGELARALGIQIGFNAHDGD</sequence>
<dbReference type="Gene3D" id="1.20.1420.20">
    <property type="entry name" value="M75 peptidase, HXXE motif"/>
    <property type="match status" value="1"/>
</dbReference>
<gene>
    <name evidence="4" type="ORF">ACFOMF_02300</name>
</gene>
<dbReference type="Proteomes" id="UP001595630">
    <property type="component" value="Unassembled WGS sequence"/>
</dbReference>
<reference evidence="5" key="1">
    <citation type="journal article" date="2019" name="Int. J. Syst. Evol. Microbiol.">
        <title>The Global Catalogue of Microorganisms (GCM) 10K type strain sequencing project: providing services to taxonomists for standard genome sequencing and annotation.</title>
        <authorList>
            <consortium name="The Broad Institute Genomics Platform"/>
            <consortium name="The Broad Institute Genome Sequencing Center for Infectious Disease"/>
            <person name="Wu L."/>
            <person name="Ma J."/>
        </authorList>
    </citation>
    <scope>NUCLEOTIDE SEQUENCE [LARGE SCALE GENOMIC DNA]</scope>
    <source>
        <strain evidence="5">KCTC 42447</strain>
    </source>
</reference>
<keyword evidence="5" id="KW-1185">Reference proteome</keyword>
<evidence type="ECO:0000313" key="4">
    <source>
        <dbReference type="EMBL" id="MFC3606618.1"/>
    </source>
</evidence>
<dbReference type="CDD" id="cd14659">
    <property type="entry name" value="Imelysin-like_IPPA"/>
    <property type="match status" value="1"/>
</dbReference>
<organism evidence="4 5">
    <name type="scientific">Stutzerimonas tarimensis</name>
    <dbReference type="NCBI Taxonomy" id="1507735"/>
    <lineage>
        <taxon>Bacteria</taxon>
        <taxon>Pseudomonadati</taxon>
        <taxon>Pseudomonadota</taxon>
        <taxon>Gammaproteobacteria</taxon>
        <taxon>Pseudomonadales</taxon>
        <taxon>Pseudomonadaceae</taxon>
        <taxon>Stutzerimonas</taxon>
    </lineage>
</organism>
<name>A0ABV7T2B2_9GAMM</name>
<accession>A0ABV7T2B2</accession>
<evidence type="ECO:0000313" key="5">
    <source>
        <dbReference type="Proteomes" id="UP001595630"/>
    </source>
</evidence>
<evidence type="ECO:0000259" key="3">
    <source>
        <dbReference type="Pfam" id="PF09375"/>
    </source>
</evidence>
<proteinExistence type="predicted"/>
<evidence type="ECO:0000256" key="1">
    <source>
        <dbReference type="ARBA" id="ARBA00004196"/>
    </source>
</evidence>
<dbReference type="InterPro" id="IPR018976">
    <property type="entry name" value="Imelysin-like"/>
</dbReference>
<keyword evidence="2" id="KW-0732">Signal</keyword>
<dbReference type="RefSeq" id="WP_386360813.1">
    <property type="nucleotide sequence ID" value="NZ_JBHRXZ010000003.1"/>
</dbReference>
<protein>
    <submittedName>
        <fullName evidence="4">Imelysin family protein</fullName>
    </submittedName>
</protein>
<comment type="subcellular location">
    <subcellularLocation>
        <location evidence="1">Cell envelope</location>
    </subcellularLocation>
</comment>
<feature type="domain" description="Imelysin-like" evidence="3">
    <location>
        <begin position="41"/>
        <end position="331"/>
    </location>
</feature>
<comment type="caution">
    <text evidence="4">The sequence shown here is derived from an EMBL/GenBank/DDBJ whole genome shotgun (WGS) entry which is preliminary data.</text>
</comment>
<dbReference type="Pfam" id="PF09375">
    <property type="entry name" value="Peptidase_M75"/>
    <property type="match status" value="1"/>
</dbReference>
<dbReference type="InterPro" id="IPR038352">
    <property type="entry name" value="Imelysin_sf"/>
</dbReference>
<dbReference type="InterPro" id="IPR034984">
    <property type="entry name" value="Imelysin-like_IPPA"/>
</dbReference>
<dbReference type="EMBL" id="JBHRXZ010000003">
    <property type="protein sequence ID" value="MFC3606618.1"/>
    <property type="molecule type" value="Genomic_DNA"/>
</dbReference>
<evidence type="ECO:0000256" key="2">
    <source>
        <dbReference type="ARBA" id="ARBA00022729"/>
    </source>
</evidence>